<comment type="caution">
    <text evidence="1">The sequence shown here is derived from an EMBL/GenBank/DDBJ whole genome shotgun (WGS) entry which is preliminary data.</text>
</comment>
<accession>A0ACB8E2W0</accession>
<keyword evidence="2" id="KW-1185">Reference proteome</keyword>
<dbReference type="Proteomes" id="UP000821865">
    <property type="component" value="Chromosome 1"/>
</dbReference>
<organism evidence="1 2">
    <name type="scientific">Dermacentor silvarum</name>
    <name type="common">Tick</name>
    <dbReference type="NCBI Taxonomy" id="543639"/>
    <lineage>
        <taxon>Eukaryota</taxon>
        <taxon>Metazoa</taxon>
        <taxon>Ecdysozoa</taxon>
        <taxon>Arthropoda</taxon>
        <taxon>Chelicerata</taxon>
        <taxon>Arachnida</taxon>
        <taxon>Acari</taxon>
        <taxon>Parasitiformes</taxon>
        <taxon>Ixodida</taxon>
        <taxon>Ixodoidea</taxon>
        <taxon>Ixodidae</taxon>
        <taxon>Rhipicephalinae</taxon>
        <taxon>Dermacentor</taxon>
    </lineage>
</organism>
<reference evidence="1" key="1">
    <citation type="submission" date="2020-05" db="EMBL/GenBank/DDBJ databases">
        <title>Large-scale comparative analyses of tick genomes elucidate their genetic diversity and vector capacities.</title>
        <authorList>
            <person name="Jia N."/>
            <person name="Wang J."/>
            <person name="Shi W."/>
            <person name="Du L."/>
            <person name="Sun Y."/>
            <person name="Zhan W."/>
            <person name="Jiang J."/>
            <person name="Wang Q."/>
            <person name="Zhang B."/>
            <person name="Ji P."/>
            <person name="Sakyi L.B."/>
            <person name="Cui X."/>
            <person name="Yuan T."/>
            <person name="Jiang B."/>
            <person name="Yang W."/>
            <person name="Lam T.T.-Y."/>
            <person name="Chang Q."/>
            <person name="Ding S."/>
            <person name="Wang X."/>
            <person name="Zhu J."/>
            <person name="Ruan X."/>
            <person name="Zhao L."/>
            <person name="Wei J."/>
            <person name="Que T."/>
            <person name="Du C."/>
            <person name="Cheng J."/>
            <person name="Dai P."/>
            <person name="Han X."/>
            <person name="Huang E."/>
            <person name="Gao Y."/>
            <person name="Liu J."/>
            <person name="Shao H."/>
            <person name="Ye R."/>
            <person name="Li L."/>
            <person name="Wei W."/>
            <person name="Wang X."/>
            <person name="Wang C."/>
            <person name="Yang T."/>
            <person name="Huo Q."/>
            <person name="Li W."/>
            <person name="Guo W."/>
            <person name="Chen H."/>
            <person name="Zhou L."/>
            <person name="Ni X."/>
            <person name="Tian J."/>
            <person name="Zhou Y."/>
            <person name="Sheng Y."/>
            <person name="Liu T."/>
            <person name="Pan Y."/>
            <person name="Xia L."/>
            <person name="Li J."/>
            <person name="Zhao F."/>
            <person name="Cao W."/>
        </authorList>
    </citation>
    <scope>NUCLEOTIDE SEQUENCE</scope>
    <source>
        <strain evidence="1">Dsil-2018</strain>
    </source>
</reference>
<evidence type="ECO:0000313" key="2">
    <source>
        <dbReference type="Proteomes" id="UP000821865"/>
    </source>
</evidence>
<name>A0ACB8E2W0_DERSI</name>
<dbReference type="EMBL" id="CM023470">
    <property type="protein sequence ID" value="KAH7980963.1"/>
    <property type="molecule type" value="Genomic_DNA"/>
</dbReference>
<protein>
    <submittedName>
        <fullName evidence="1">Uncharacterized protein</fullName>
    </submittedName>
</protein>
<evidence type="ECO:0000313" key="1">
    <source>
        <dbReference type="EMBL" id="KAH7980963.1"/>
    </source>
</evidence>
<sequence>MADFTAPFCGPPRKGHRRSATATVDMLQSLGLELRHRDAARARAADIVDQWLARRGVATRRPSAPAASVADIPVPSGEVPNDLPLTTPAPAALQPTDTFEPVTVELPVTSDEEVMDKSTSRKRGRDSEDEEKVFKQSKGLGALPDSKRKPLTPPSGSAAGERAPDAATAATGAVGPAAPTPTAEKTASTAVPGKPATTPTGVTASLETAEPRQLEPHRKVPQHTAADFLKRNRRPATNVATKKQKKKKTARAKHPPPAGAPLAGSSSLQDASPSTPTSPPQQADPRQPTPEAMTSRARAHEPAGSTRAAPHIVHHQDWILEQVAALCNKPFQPHELTKALDCSRRRSAPGADGITFQMIRNLADAEKARLLDCLNAVWNNGQLPDARGHRTELPATGHGRRASGIGAEPLPFQRGLARLPSSIPKGRRFPVHCSVHTDDIALWTSGPRRSFPAIRTCLQEALDASVGHLASVGLTYIRLLRDARQKSTKGSVSSLFMPVPVKVSNNPDDINVGEELTTKLKKEDLLKLLNQFSKRPEVIKWSEENGLDARLFHQAFVSFRRYCMESEQLPADLHIIFSDLLQGGRHLDDLVPYFLQHARQIFPHLECMEELQKISDLRHPGNWYPEARAIQRKVIFHAGPTNSGKTHAALAGFHNASTGLYCGPLKMLAVEVFQKTNEKGTPCDLVTGEERRCVLPDGQPALHVACTVEMAAVHNPYDVAVIDEIQMMRDPQRGWAWTRALLGLAAKELHLCGEAAAIGLVRNLLASLGEDLEAPPEMAWRPHGWHGPLGQRLLEATHKSLEKIQPGDCVVCFNKSDIYQVSLQIERQGLECAVIYGGLPPGTKLAQAQKFNDPDHPCKVLVATDAIGMGLNLSIGRVIFYSLVKPAINERGERQMDTISTSQALQIAGRAGRFGSRYEVGRATTMKPQDLPALKQILAAPVEQIEAAGLHPTAEQIELFAYHLPHATLANLVDIFVSLCKVDSSSYFMCNLEGFKFLADMIQHVPLPLRARYVFCCSPINQKMPFVCSMFLKFARQYSRNEQLTYQWLGRNIGWPLAIPKSIMDLVHLEAVFDVYRFPDLFPDAEAVRAMQQELDLIIQKGVLNITQLLRAGMESASEETDHDEGPASAHAPKLQGKLADRLLAQGLLTKEQLLELQREWQRGSPRDRRNKKPK</sequence>
<proteinExistence type="predicted"/>
<gene>
    <name evidence="1" type="ORF">HPB49_020533</name>
</gene>